<gene>
    <name evidence="3" type="ORF">EYC80_009726</name>
</gene>
<feature type="domain" description="C2H2-type" evidence="2">
    <location>
        <begin position="216"/>
        <end position="239"/>
    </location>
</feature>
<dbReference type="Proteomes" id="UP000326757">
    <property type="component" value="Unassembled WGS sequence"/>
</dbReference>
<evidence type="ECO:0000313" key="4">
    <source>
        <dbReference type="Proteomes" id="UP000326757"/>
    </source>
</evidence>
<evidence type="ECO:0000256" key="1">
    <source>
        <dbReference type="SAM" id="MobiDB-lite"/>
    </source>
</evidence>
<feature type="compositionally biased region" description="Polar residues" evidence="1">
    <location>
        <begin position="373"/>
        <end position="386"/>
    </location>
</feature>
<sequence length="411" mass="46204">MQMQNYAQPHIEQQQFEQNQNHVQMYQSQMSSSSPSQIFYLNNPPHSQAPLRTRNQNGSSTPQYSSSIQKSALDQRPFASNSPSAEMSFQTSSGQLEGRDSGSRTSHGDSVHVIIRPTDAPRRGRPPKNRSGTPAPKTPKTSIPKRRGRPPKDYTALAKSADPELLMAKDPKDTHAKKPNSQSDDNQPKRRGRPPKQPSPEVEIQAPNPMYLIYKCEWKSCPAQLHNLATLRLHLLKNHGKQENAMYSCLWKGCNTSKTTEGGDDLVTESESVTQYKFKDENEWKSHVEKEHLTPYAWHMGDGPQNSLGGPKKYDPSVLPAYLFDKNGVQVTPSVKNQQLEDGDPRENNARRFKRRLSGLDYVLDPIYDSESKSSTQARESSVQENNEVHSGTEDEDEDDENVDMNSGSSI</sequence>
<dbReference type="InterPro" id="IPR013087">
    <property type="entry name" value="Znf_C2H2_type"/>
</dbReference>
<comment type="caution">
    <text evidence="3">The sequence shown here is derived from an EMBL/GenBank/DDBJ whole genome shotgun (WGS) entry which is preliminary data.</text>
</comment>
<organism evidence="3 4">
    <name type="scientific">Monilinia laxa</name>
    <name type="common">Brown rot fungus</name>
    <name type="synonym">Sclerotinia laxa</name>
    <dbReference type="NCBI Taxonomy" id="61186"/>
    <lineage>
        <taxon>Eukaryota</taxon>
        <taxon>Fungi</taxon>
        <taxon>Dikarya</taxon>
        <taxon>Ascomycota</taxon>
        <taxon>Pezizomycotina</taxon>
        <taxon>Leotiomycetes</taxon>
        <taxon>Helotiales</taxon>
        <taxon>Sclerotiniaceae</taxon>
        <taxon>Monilinia</taxon>
    </lineage>
</organism>
<dbReference type="PRINTS" id="PR00929">
    <property type="entry name" value="ATHOOK"/>
</dbReference>
<reference evidence="3 4" key="1">
    <citation type="submission" date="2019-06" db="EMBL/GenBank/DDBJ databases">
        <title>Genome Sequence of the Brown Rot Fungal Pathogen Monilinia laxa.</title>
        <authorList>
            <person name="De Miccolis Angelini R.M."/>
            <person name="Landi L."/>
            <person name="Abate D."/>
            <person name="Pollastro S."/>
            <person name="Romanazzi G."/>
            <person name="Faretra F."/>
        </authorList>
    </citation>
    <scope>NUCLEOTIDE SEQUENCE [LARGE SCALE GENOMIC DNA]</scope>
    <source>
        <strain evidence="3 4">Mlax316</strain>
    </source>
</reference>
<dbReference type="PROSITE" id="PS00028">
    <property type="entry name" value="ZINC_FINGER_C2H2_1"/>
    <property type="match status" value="1"/>
</dbReference>
<proteinExistence type="predicted"/>
<dbReference type="OrthoDB" id="5424797at2759"/>
<evidence type="ECO:0000313" key="3">
    <source>
        <dbReference type="EMBL" id="KAB8294305.1"/>
    </source>
</evidence>
<feature type="compositionally biased region" description="Basic and acidic residues" evidence="1">
    <location>
        <begin position="97"/>
        <end position="110"/>
    </location>
</feature>
<feature type="region of interest" description="Disordered" evidence="1">
    <location>
        <begin position="365"/>
        <end position="411"/>
    </location>
</feature>
<evidence type="ECO:0000259" key="2">
    <source>
        <dbReference type="PROSITE" id="PS00028"/>
    </source>
</evidence>
<feature type="compositionally biased region" description="Acidic residues" evidence="1">
    <location>
        <begin position="394"/>
        <end position="403"/>
    </location>
</feature>
<dbReference type="Gene3D" id="3.30.160.60">
    <property type="entry name" value="Classic Zinc Finger"/>
    <property type="match status" value="1"/>
</dbReference>
<dbReference type="InterPro" id="IPR017956">
    <property type="entry name" value="AT_hook_DNA-bd_motif"/>
</dbReference>
<keyword evidence="4" id="KW-1185">Reference proteome</keyword>
<feature type="compositionally biased region" description="Low complexity" evidence="1">
    <location>
        <begin position="8"/>
        <end position="37"/>
    </location>
</feature>
<feature type="region of interest" description="Disordered" evidence="1">
    <location>
        <begin position="334"/>
        <end position="353"/>
    </location>
</feature>
<feature type="compositionally biased region" description="Basic and acidic residues" evidence="1">
    <location>
        <begin position="167"/>
        <end position="176"/>
    </location>
</feature>
<feature type="compositionally biased region" description="Polar residues" evidence="1">
    <location>
        <begin position="53"/>
        <end position="95"/>
    </location>
</feature>
<dbReference type="EMBL" id="VIGI01000011">
    <property type="protein sequence ID" value="KAB8294305.1"/>
    <property type="molecule type" value="Genomic_DNA"/>
</dbReference>
<dbReference type="AlphaFoldDB" id="A0A5N6JZ53"/>
<accession>A0A5N6JZ53</accession>
<name>A0A5N6JZ53_MONLA</name>
<dbReference type="GO" id="GO:0003677">
    <property type="term" value="F:DNA binding"/>
    <property type="evidence" value="ECO:0007669"/>
    <property type="project" value="InterPro"/>
</dbReference>
<protein>
    <recommendedName>
        <fullName evidence="2">C2H2-type domain-containing protein</fullName>
    </recommendedName>
</protein>
<dbReference type="SMART" id="SM00355">
    <property type="entry name" value="ZnF_C2H2"/>
    <property type="match status" value="2"/>
</dbReference>
<dbReference type="SMART" id="SM00384">
    <property type="entry name" value="AT_hook"/>
    <property type="match status" value="3"/>
</dbReference>
<feature type="region of interest" description="Disordered" evidence="1">
    <location>
        <begin position="1"/>
        <end position="204"/>
    </location>
</feature>